<feature type="transmembrane region" description="Helical" evidence="9">
    <location>
        <begin position="170"/>
        <end position="194"/>
    </location>
</feature>
<dbReference type="InterPro" id="IPR036598">
    <property type="entry name" value="GOLD_dom_sf"/>
</dbReference>
<evidence type="ECO:0000256" key="3">
    <source>
        <dbReference type="ARBA" id="ARBA00022692"/>
    </source>
</evidence>
<comment type="subcellular location">
    <subcellularLocation>
        <location evidence="7">Endomembrane system</location>
        <topology evidence="7">Single-pass membrane protein</topology>
    </subcellularLocation>
    <subcellularLocation>
        <location evidence="1 8">Membrane</location>
        <topology evidence="1 8">Single-pass type I membrane protein</topology>
    </subcellularLocation>
</comment>
<dbReference type="PANTHER" id="PTHR22811">
    <property type="entry name" value="TRANSMEMBRANE EMP24 DOMAIN-CONTAINING PROTEIN"/>
    <property type="match status" value="1"/>
</dbReference>
<reference evidence="13" key="1">
    <citation type="submission" date="2022-10" db="EMBL/GenBank/DDBJ databases">
        <title>Genome assembly of Pristionchus species.</title>
        <authorList>
            <person name="Yoshida K."/>
            <person name="Sommer R.J."/>
        </authorList>
    </citation>
    <scope>NUCLEOTIDE SEQUENCE [LARGE SCALE GENOMIC DNA]</scope>
    <source>
        <strain evidence="13">RS5460</strain>
    </source>
</reference>
<evidence type="ECO:0000256" key="6">
    <source>
        <dbReference type="ARBA" id="ARBA00023136"/>
    </source>
</evidence>
<evidence type="ECO:0000256" key="1">
    <source>
        <dbReference type="ARBA" id="ARBA00004479"/>
    </source>
</evidence>
<evidence type="ECO:0000313" key="12">
    <source>
        <dbReference type="EMBL" id="GMR48349.1"/>
    </source>
</evidence>
<name>A0AAN5CPS6_9BILA</name>
<feature type="signal peptide" evidence="10">
    <location>
        <begin position="1"/>
        <end position="19"/>
    </location>
</feature>
<evidence type="ECO:0000256" key="2">
    <source>
        <dbReference type="ARBA" id="ARBA00007104"/>
    </source>
</evidence>
<evidence type="ECO:0000259" key="11">
    <source>
        <dbReference type="PROSITE" id="PS50866"/>
    </source>
</evidence>
<gene>
    <name evidence="12" type="ORF">PMAYCL1PPCAC_18544</name>
</gene>
<keyword evidence="4 10" id="KW-0732">Signal</keyword>
<dbReference type="SMART" id="SM01190">
    <property type="entry name" value="EMP24_GP25L"/>
    <property type="match status" value="1"/>
</dbReference>
<dbReference type="InterPro" id="IPR015720">
    <property type="entry name" value="Emp24-like"/>
</dbReference>
<dbReference type="AlphaFoldDB" id="A0AAN5CPS6"/>
<accession>A0AAN5CPS6</accession>
<evidence type="ECO:0000256" key="4">
    <source>
        <dbReference type="ARBA" id="ARBA00022729"/>
    </source>
</evidence>
<dbReference type="EMBL" id="BTRK01000004">
    <property type="protein sequence ID" value="GMR48349.1"/>
    <property type="molecule type" value="Genomic_DNA"/>
</dbReference>
<evidence type="ECO:0000256" key="8">
    <source>
        <dbReference type="RuleBase" id="RU003827"/>
    </source>
</evidence>
<comment type="caution">
    <text evidence="12">The sequence shown here is derived from an EMBL/GenBank/DDBJ whole genome shotgun (WGS) entry which is preliminary data.</text>
</comment>
<dbReference type="PROSITE" id="PS50866">
    <property type="entry name" value="GOLD"/>
    <property type="match status" value="1"/>
</dbReference>
<dbReference type="InterPro" id="IPR009038">
    <property type="entry name" value="GOLD_dom"/>
</dbReference>
<protein>
    <recommendedName>
        <fullName evidence="11">GOLD domain-containing protein</fullName>
    </recommendedName>
</protein>
<dbReference type="Proteomes" id="UP001328107">
    <property type="component" value="Unassembled WGS sequence"/>
</dbReference>
<keyword evidence="13" id="KW-1185">Reference proteome</keyword>
<sequence>ICSMRLLVSILALLSSVTCTLHRFKTIVEAGQTDCFTVDIKQVSVGVTASYMVISADTSHDIHLDLRGAQSSYQVKERKQRGIHTFNAAQGEMSLCLDNSYSFSADKLVAVSIHINDDIVPLSQIADKTTQSANSIQRALKLAQNELYDRANVERKHRTVAENNFESVNFWGIVNSCVMVFSSLVQVFIICRLLK</sequence>
<dbReference type="GO" id="GO:0016020">
    <property type="term" value="C:membrane"/>
    <property type="evidence" value="ECO:0007669"/>
    <property type="project" value="UniProtKB-SubCell"/>
</dbReference>
<feature type="chain" id="PRO_5042907671" description="GOLD domain-containing protein" evidence="10">
    <location>
        <begin position="20"/>
        <end position="195"/>
    </location>
</feature>
<dbReference type="GO" id="GO:0012505">
    <property type="term" value="C:endomembrane system"/>
    <property type="evidence" value="ECO:0007669"/>
    <property type="project" value="UniProtKB-SubCell"/>
</dbReference>
<evidence type="ECO:0000256" key="10">
    <source>
        <dbReference type="SAM" id="SignalP"/>
    </source>
</evidence>
<keyword evidence="5 9" id="KW-1133">Transmembrane helix</keyword>
<evidence type="ECO:0000313" key="13">
    <source>
        <dbReference type="Proteomes" id="UP001328107"/>
    </source>
</evidence>
<keyword evidence="3 8" id="KW-0812">Transmembrane</keyword>
<dbReference type="Pfam" id="PF01105">
    <property type="entry name" value="EMP24_GP25L"/>
    <property type="match status" value="1"/>
</dbReference>
<evidence type="ECO:0000256" key="9">
    <source>
        <dbReference type="SAM" id="Phobius"/>
    </source>
</evidence>
<evidence type="ECO:0000256" key="7">
    <source>
        <dbReference type="ARBA" id="ARBA00037847"/>
    </source>
</evidence>
<keyword evidence="6 9" id="KW-0472">Membrane</keyword>
<evidence type="ECO:0000256" key="5">
    <source>
        <dbReference type="ARBA" id="ARBA00022989"/>
    </source>
</evidence>
<proteinExistence type="inferred from homology"/>
<comment type="similarity">
    <text evidence="2 8">Belongs to the EMP24/GP25L family.</text>
</comment>
<feature type="domain" description="GOLD" evidence="11">
    <location>
        <begin position="33"/>
        <end position="115"/>
    </location>
</feature>
<dbReference type="SUPFAM" id="SSF101576">
    <property type="entry name" value="Supernatant protein factor (SPF), C-terminal domain"/>
    <property type="match status" value="1"/>
</dbReference>
<organism evidence="12 13">
    <name type="scientific">Pristionchus mayeri</name>
    <dbReference type="NCBI Taxonomy" id="1317129"/>
    <lineage>
        <taxon>Eukaryota</taxon>
        <taxon>Metazoa</taxon>
        <taxon>Ecdysozoa</taxon>
        <taxon>Nematoda</taxon>
        <taxon>Chromadorea</taxon>
        <taxon>Rhabditida</taxon>
        <taxon>Rhabditina</taxon>
        <taxon>Diplogasteromorpha</taxon>
        <taxon>Diplogasteroidea</taxon>
        <taxon>Neodiplogasteridae</taxon>
        <taxon>Pristionchus</taxon>
    </lineage>
</organism>
<feature type="non-terminal residue" evidence="12">
    <location>
        <position position="1"/>
    </location>
</feature>